<feature type="domain" description="Zn(2)-C6 fungal-type" evidence="4">
    <location>
        <begin position="43"/>
        <end position="71"/>
    </location>
</feature>
<feature type="region of interest" description="Disordered" evidence="3">
    <location>
        <begin position="737"/>
        <end position="831"/>
    </location>
</feature>
<dbReference type="PROSITE" id="PS50048">
    <property type="entry name" value="ZN2_CY6_FUNGAL_2"/>
    <property type="match status" value="1"/>
</dbReference>
<organism evidence="5 6">
    <name type="scientific">Lachnellula suecica</name>
    <dbReference type="NCBI Taxonomy" id="602035"/>
    <lineage>
        <taxon>Eukaryota</taxon>
        <taxon>Fungi</taxon>
        <taxon>Dikarya</taxon>
        <taxon>Ascomycota</taxon>
        <taxon>Pezizomycotina</taxon>
        <taxon>Leotiomycetes</taxon>
        <taxon>Helotiales</taxon>
        <taxon>Lachnaceae</taxon>
        <taxon>Lachnellula</taxon>
    </lineage>
</organism>
<dbReference type="Proteomes" id="UP000469558">
    <property type="component" value="Unassembled WGS sequence"/>
</dbReference>
<comment type="caution">
    <text evidence="5">The sequence shown here is derived from an EMBL/GenBank/DDBJ whole genome shotgun (WGS) entry which is preliminary data.</text>
</comment>
<feature type="compositionally biased region" description="Basic and acidic residues" evidence="3">
    <location>
        <begin position="1"/>
        <end position="13"/>
    </location>
</feature>
<proteinExistence type="predicted"/>
<sequence length="1034" mass="114810">MEVTEHSRDHGKQDSIVSQKSDGDPPPKKPGSKEPGRKRTKTGCRTCRKRRIKCGEERPTCQNCIKSKRNCEGYNQRVVFKDPLNLYRPSLSHGSGSRHGGPQQPPNAIQNPLPIAPKLPRSSGPSLHSLATAPSSTLPPVTSPGAERRLYAFGREDSASSSSNLPPQSFQSLDITFDSVDSSHLPEPSRNPNRQETATHYDFNNFVKQERLENVSAEPAQTGKNEWLAGSSGASFSPAQEPLHDTNKHFTASSAFYHSLPANTDWTPARPSPSNSSGSHFPYQAQQGSALPVSGESSFATPGPVHQRFNELPENYQGQPSLNTQIPESTDWQQSAVSAHSQIYDNEDDDDPFDVSDDDILMGEYADPGKWQRNFPDDHLKNNDLGIVVALQAGQDNLQLRSFMSFIDRPDMLATYVPSPQSSPLKDSMVARIFCHFVNVTAPSISMFERHPANPSLIFQGKPIPPSQQNIWTYTFPTVALHNSAVLHAMLALASLHIAKLQNAPITAALKHYSICLRRIAKCLNSPTKRSQPATLAAAMLLAFFEVWSADHHKWTNHLLGARQLVRDIDFAGMTRYIKSQKVRKREEELTRYYQAPQQGAGHNFHDDRLRYQAYVDDVDENLVGMLMGKKLRYDQFGQVLDDNVEDPSGKTYSEKELETYETQRDLFWWYCKQDAYQGLLGGGRPFMKYDLWSHCPPRAPMGRLNATYGTFDHIVLLMGRLVDFAAKDLKRKRLQMKANGGWRPPDSLLKPQGPPGSQGPPQAFPQMPNQGFPQIPQMPQMPQVPNFSGMFPNVQEPQLPMGFSPQGSSPQSSSQSSEDADLEAQRVEAEEEWHDIRNAFSILEDHFGDDFQALGPEFSAPIQTPFGPALQYRTYGIAGIWMNFYMALISCHRSHPSMPPAAMMAAGVAARQTASFANELGRIAAGIAPDCENMKEVNPGVGAALMESTMCLFISGVQYQDATQRAWTVNRLRNVARLTGWQTAHAIAAGCETSWCKAAEMGKGPPYTRVSEQREVPDDWQSARSRGTIEGSG</sequence>
<gene>
    <name evidence="5" type="ORF">LSUE1_G009273</name>
</gene>
<dbReference type="PANTHER" id="PTHR37534:SF23">
    <property type="entry name" value="ZN(II)2CYS6 TRANSCRIPTION FACTOR (EUROFUNG)"/>
    <property type="match status" value="1"/>
</dbReference>
<feature type="region of interest" description="Disordered" evidence="3">
    <location>
        <begin position="217"/>
        <end position="240"/>
    </location>
</feature>
<dbReference type="GO" id="GO:0008270">
    <property type="term" value="F:zinc ion binding"/>
    <property type="evidence" value="ECO:0007669"/>
    <property type="project" value="InterPro"/>
</dbReference>
<feature type="region of interest" description="Disordered" evidence="3">
    <location>
        <begin position="1"/>
        <end position="46"/>
    </location>
</feature>
<dbReference type="Gene3D" id="4.10.240.10">
    <property type="entry name" value="Zn(2)-C6 fungal-type DNA-binding domain"/>
    <property type="match status" value="1"/>
</dbReference>
<feature type="region of interest" description="Disordered" evidence="3">
    <location>
        <begin position="266"/>
        <end position="354"/>
    </location>
</feature>
<dbReference type="InterPro" id="IPR001138">
    <property type="entry name" value="Zn2Cys6_DnaBD"/>
</dbReference>
<dbReference type="GO" id="GO:0000976">
    <property type="term" value="F:transcription cis-regulatory region binding"/>
    <property type="evidence" value="ECO:0007669"/>
    <property type="project" value="TreeGrafter"/>
</dbReference>
<dbReference type="Pfam" id="PF00172">
    <property type="entry name" value="Zn_clus"/>
    <property type="match status" value="1"/>
</dbReference>
<feature type="compositionally biased region" description="Acidic residues" evidence="3">
    <location>
        <begin position="345"/>
        <end position="354"/>
    </location>
</feature>
<keyword evidence="6" id="KW-1185">Reference proteome</keyword>
<dbReference type="PROSITE" id="PS00463">
    <property type="entry name" value="ZN2_CY6_FUNGAL_1"/>
    <property type="match status" value="1"/>
</dbReference>
<evidence type="ECO:0000313" key="5">
    <source>
        <dbReference type="EMBL" id="TVY64287.1"/>
    </source>
</evidence>
<dbReference type="OrthoDB" id="5391043at2759"/>
<dbReference type="GO" id="GO:0005634">
    <property type="term" value="C:nucleus"/>
    <property type="evidence" value="ECO:0007669"/>
    <property type="project" value="UniProtKB-SubCell"/>
</dbReference>
<feature type="compositionally biased region" description="Basic and acidic residues" evidence="3">
    <location>
        <begin position="21"/>
        <end position="37"/>
    </location>
</feature>
<dbReference type="GO" id="GO:0045944">
    <property type="term" value="P:positive regulation of transcription by RNA polymerase II"/>
    <property type="evidence" value="ECO:0007669"/>
    <property type="project" value="TreeGrafter"/>
</dbReference>
<feature type="compositionally biased region" description="Polar residues" evidence="3">
    <location>
        <begin position="316"/>
        <end position="344"/>
    </location>
</feature>
<comment type="subcellular location">
    <subcellularLocation>
        <location evidence="1">Nucleus</location>
    </subcellularLocation>
</comment>
<evidence type="ECO:0000313" key="6">
    <source>
        <dbReference type="Proteomes" id="UP000469558"/>
    </source>
</evidence>
<feature type="non-terminal residue" evidence="5">
    <location>
        <position position="1034"/>
    </location>
</feature>
<dbReference type="EMBL" id="QGMK01001771">
    <property type="protein sequence ID" value="TVY64287.1"/>
    <property type="molecule type" value="Genomic_DNA"/>
</dbReference>
<dbReference type="SUPFAM" id="SSF57701">
    <property type="entry name" value="Zn2/Cys6 DNA-binding domain"/>
    <property type="match status" value="1"/>
</dbReference>
<dbReference type="Pfam" id="PF11951">
    <property type="entry name" value="Fungal_trans_2"/>
    <property type="match status" value="1"/>
</dbReference>
<name>A0A8T9C1Z0_9HELO</name>
<feature type="region of interest" description="Disordered" evidence="3">
    <location>
        <begin position="89"/>
        <end position="145"/>
    </location>
</feature>
<dbReference type="GO" id="GO:0000981">
    <property type="term" value="F:DNA-binding transcription factor activity, RNA polymerase II-specific"/>
    <property type="evidence" value="ECO:0007669"/>
    <property type="project" value="InterPro"/>
</dbReference>
<reference evidence="5 6" key="1">
    <citation type="submission" date="2018-05" db="EMBL/GenBank/DDBJ databases">
        <title>Genome sequencing and assembly of the regulated plant pathogen Lachnellula willkommii and related sister species for the development of diagnostic species identification markers.</title>
        <authorList>
            <person name="Giroux E."/>
            <person name="Bilodeau G."/>
        </authorList>
    </citation>
    <scope>NUCLEOTIDE SEQUENCE [LARGE SCALE GENOMIC DNA]</scope>
    <source>
        <strain evidence="5 6">CBS 268.59</strain>
    </source>
</reference>
<feature type="compositionally biased region" description="Polar residues" evidence="3">
    <location>
        <begin position="266"/>
        <end position="300"/>
    </location>
</feature>
<dbReference type="InterPro" id="IPR036864">
    <property type="entry name" value="Zn2-C6_fun-type_DNA-bd_sf"/>
</dbReference>
<protein>
    <submittedName>
        <fullName evidence="5">Putative transcriptional regulatory protein</fullName>
    </submittedName>
</protein>
<dbReference type="SMART" id="SM00066">
    <property type="entry name" value="GAL4"/>
    <property type="match status" value="1"/>
</dbReference>
<feature type="compositionally biased region" description="Low complexity" evidence="3">
    <location>
        <begin position="760"/>
        <end position="786"/>
    </location>
</feature>
<dbReference type="PANTHER" id="PTHR37534">
    <property type="entry name" value="TRANSCRIPTIONAL ACTIVATOR PROTEIN UGA3"/>
    <property type="match status" value="1"/>
</dbReference>
<feature type="compositionally biased region" description="Low complexity" evidence="3">
    <location>
        <begin position="805"/>
        <end position="818"/>
    </location>
</feature>
<dbReference type="InterPro" id="IPR021858">
    <property type="entry name" value="Fun_TF"/>
</dbReference>
<keyword evidence="2" id="KW-0539">Nucleus</keyword>
<feature type="region of interest" description="Disordered" evidence="3">
    <location>
        <begin position="179"/>
        <end position="198"/>
    </location>
</feature>
<dbReference type="CDD" id="cd00067">
    <property type="entry name" value="GAL4"/>
    <property type="match status" value="1"/>
</dbReference>
<dbReference type="AlphaFoldDB" id="A0A8T9C1Z0"/>
<evidence type="ECO:0000256" key="2">
    <source>
        <dbReference type="ARBA" id="ARBA00023242"/>
    </source>
</evidence>
<evidence type="ECO:0000256" key="1">
    <source>
        <dbReference type="ARBA" id="ARBA00004123"/>
    </source>
</evidence>
<evidence type="ECO:0000259" key="4">
    <source>
        <dbReference type="PROSITE" id="PS50048"/>
    </source>
</evidence>
<feature type="region of interest" description="Disordered" evidence="3">
    <location>
        <begin position="1007"/>
        <end position="1034"/>
    </location>
</feature>
<evidence type="ECO:0000256" key="3">
    <source>
        <dbReference type="SAM" id="MobiDB-lite"/>
    </source>
</evidence>
<accession>A0A8T9C1Z0</accession>